<name>A0A934UYG0_9MICO</name>
<sequence length="208" mass="21879">MTTFNPLGAYLPGSGPLHRMRPGAKLLGLFLFATAVVATPGPIWAGALLAVAFACAIVAGLRGRALWRATRGFLLIGVPLFAFQTWQHGWERGVSTVADLLALILAASAFTASTAVDDMLDTISWALRPLRPLGVDPDRVALAFSLVIRAIPSIIGVARETGDAARARGLERSPRARLVPMVVRTVGHAQATGQALAARGIGDEDARP</sequence>
<dbReference type="PANTHER" id="PTHR33514:SF13">
    <property type="entry name" value="PROTEIN ABCI12, CHLOROPLASTIC"/>
    <property type="match status" value="1"/>
</dbReference>
<evidence type="ECO:0000313" key="7">
    <source>
        <dbReference type="Proteomes" id="UP000618733"/>
    </source>
</evidence>
<reference evidence="6" key="1">
    <citation type="submission" date="2020-12" db="EMBL/GenBank/DDBJ databases">
        <title>Leucobacter sp. CAS2, isolated from Chromium sludge.</title>
        <authorList>
            <person name="Xu Z."/>
        </authorList>
    </citation>
    <scope>NUCLEOTIDE SEQUENCE</scope>
    <source>
        <strain evidence="6">CSA2</strain>
    </source>
</reference>
<keyword evidence="4 5" id="KW-0472">Membrane</keyword>
<proteinExistence type="predicted"/>
<dbReference type="AlphaFoldDB" id="A0A934UYG0"/>
<dbReference type="CDD" id="cd16914">
    <property type="entry name" value="EcfT"/>
    <property type="match status" value="1"/>
</dbReference>
<dbReference type="GO" id="GO:0005886">
    <property type="term" value="C:plasma membrane"/>
    <property type="evidence" value="ECO:0007669"/>
    <property type="project" value="UniProtKB-ARBA"/>
</dbReference>
<keyword evidence="3 5" id="KW-1133">Transmembrane helix</keyword>
<dbReference type="InterPro" id="IPR003339">
    <property type="entry name" value="ABC/ECF_trnsptr_transmembrane"/>
</dbReference>
<accession>A0A934UYG0</accession>
<dbReference type="RefSeq" id="WP_200132310.1">
    <property type="nucleotide sequence ID" value="NZ_JAEHOI010000007.1"/>
</dbReference>
<comment type="caution">
    <text evidence="6">The sequence shown here is derived from an EMBL/GenBank/DDBJ whole genome shotgun (WGS) entry which is preliminary data.</text>
</comment>
<evidence type="ECO:0000256" key="4">
    <source>
        <dbReference type="ARBA" id="ARBA00023136"/>
    </source>
</evidence>
<keyword evidence="2 5" id="KW-0812">Transmembrane</keyword>
<evidence type="ECO:0000313" key="6">
    <source>
        <dbReference type="EMBL" id="MBK0422102.1"/>
    </source>
</evidence>
<evidence type="ECO:0000256" key="1">
    <source>
        <dbReference type="ARBA" id="ARBA00004141"/>
    </source>
</evidence>
<protein>
    <submittedName>
        <fullName evidence="6">Energy-coupling factor transporter transmembrane protein EcfT</fullName>
    </submittedName>
</protein>
<feature type="transmembrane region" description="Helical" evidence="5">
    <location>
        <begin position="26"/>
        <end position="59"/>
    </location>
</feature>
<dbReference type="Proteomes" id="UP000618733">
    <property type="component" value="Unassembled WGS sequence"/>
</dbReference>
<gene>
    <name evidence="6" type="ORF">JD292_08440</name>
</gene>
<dbReference type="Pfam" id="PF02361">
    <property type="entry name" value="CbiQ"/>
    <property type="match status" value="1"/>
</dbReference>
<dbReference type="PANTHER" id="PTHR33514">
    <property type="entry name" value="PROTEIN ABCI12, CHLOROPLASTIC"/>
    <property type="match status" value="1"/>
</dbReference>
<evidence type="ECO:0000256" key="5">
    <source>
        <dbReference type="SAM" id="Phobius"/>
    </source>
</evidence>
<dbReference type="EMBL" id="JAEHOI010000007">
    <property type="protein sequence ID" value="MBK0422102.1"/>
    <property type="molecule type" value="Genomic_DNA"/>
</dbReference>
<evidence type="ECO:0000256" key="3">
    <source>
        <dbReference type="ARBA" id="ARBA00022989"/>
    </source>
</evidence>
<keyword evidence="7" id="KW-1185">Reference proteome</keyword>
<evidence type="ECO:0000256" key="2">
    <source>
        <dbReference type="ARBA" id="ARBA00022692"/>
    </source>
</evidence>
<organism evidence="6 7">
    <name type="scientific">Leucobacter edaphi</name>
    <dbReference type="NCBI Taxonomy" id="2796472"/>
    <lineage>
        <taxon>Bacteria</taxon>
        <taxon>Bacillati</taxon>
        <taxon>Actinomycetota</taxon>
        <taxon>Actinomycetes</taxon>
        <taxon>Micrococcales</taxon>
        <taxon>Microbacteriaceae</taxon>
        <taxon>Leucobacter</taxon>
    </lineage>
</organism>
<comment type="subcellular location">
    <subcellularLocation>
        <location evidence="1">Membrane</location>
        <topology evidence="1">Multi-pass membrane protein</topology>
    </subcellularLocation>
</comment>